<evidence type="ECO:0000313" key="1">
    <source>
        <dbReference type="EMBL" id="MBC8176587.1"/>
    </source>
</evidence>
<sequence length="56" mass="6063">MVVVAVVVKSVFSPGISGAHFQFFPEPRTLNPEPVNGYDFSSNPCYGLKIAAHENP</sequence>
<name>A0A8J6T3T9_9DELT</name>
<reference evidence="1 2" key="1">
    <citation type="submission" date="2020-08" db="EMBL/GenBank/DDBJ databases">
        <title>Bridging the membrane lipid divide: bacteria of the FCB group superphylum have the potential to synthesize archaeal ether lipids.</title>
        <authorList>
            <person name="Villanueva L."/>
            <person name="Von Meijenfeldt F.A.B."/>
            <person name="Westbye A.B."/>
            <person name="Yadav S."/>
            <person name="Hopmans E.C."/>
            <person name="Dutilh B.E."/>
            <person name="Sinninghe Damste J.S."/>
        </authorList>
    </citation>
    <scope>NUCLEOTIDE SEQUENCE [LARGE SCALE GENOMIC DNA]</scope>
    <source>
        <strain evidence="1">NIOZ-UU27</strain>
    </source>
</reference>
<dbReference type="Proteomes" id="UP000650524">
    <property type="component" value="Unassembled WGS sequence"/>
</dbReference>
<protein>
    <submittedName>
        <fullName evidence="1">Uncharacterized protein</fullName>
    </submittedName>
</protein>
<proteinExistence type="predicted"/>
<comment type="caution">
    <text evidence="1">The sequence shown here is derived from an EMBL/GenBank/DDBJ whole genome shotgun (WGS) entry which is preliminary data.</text>
</comment>
<organism evidence="1 2">
    <name type="scientific">Candidatus Desulfacyla euxinica</name>
    <dbReference type="NCBI Taxonomy" id="2841693"/>
    <lineage>
        <taxon>Bacteria</taxon>
        <taxon>Deltaproteobacteria</taxon>
        <taxon>Candidatus Desulfacyla</taxon>
    </lineage>
</organism>
<dbReference type="AlphaFoldDB" id="A0A8J6T3T9"/>
<dbReference type="EMBL" id="JACNJD010000147">
    <property type="protein sequence ID" value="MBC8176587.1"/>
    <property type="molecule type" value="Genomic_DNA"/>
</dbReference>
<accession>A0A8J6T3T9</accession>
<gene>
    <name evidence="1" type="ORF">H8E19_04205</name>
</gene>
<evidence type="ECO:0000313" key="2">
    <source>
        <dbReference type="Proteomes" id="UP000650524"/>
    </source>
</evidence>